<evidence type="ECO:0008006" key="2">
    <source>
        <dbReference type="Google" id="ProtNLM"/>
    </source>
</evidence>
<dbReference type="PANTHER" id="PTHR43102:SF2">
    <property type="entry name" value="GAF DOMAIN-CONTAINING PROTEIN"/>
    <property type="match status" value="1"/>
</dbReference>
<dbReference type="AlphaFoldDB" id="A0A0F9B4Z2"/>
<name>A0A0F9B4Z2_9ZZZZ</name>
<feature type="non-terminal residue" evidence="1">
    <location>
        <position position="107"/>
    </location>
</feature>
<proteinExistence type="predicted"/>
<accession>A0A0F9B4Z2</accession>
<dbReference type="PANTHER" id="PTHR43102">
    <property type="entry name" value="SLR1143 PROTEIN"/>
    <property type="match status" value="1"/>
</dbReference>
<evidence type="ECO:0000313" key="1">
    <source>
        <dbReference type="EMBL" id="KKL16695.1"/>
    </source>
</evidence>
<dbReference type="InterPro" id="IPR029016">
    <property type="entry name" value="GAF-like_dom_sf"/>
</dbReference>
<dbReference type="EMBL" id="LAZR01039561">
    <property type="protein sequence ID" value="KKL16695.1"/>
    <property type="molecule type" value="Genomic_DNA"/>
</dbReference>
<gene>
    <name evidence="1" type="ORF">LCGC14_2493000</name>
</gene>
<dbReference type="Gene3D" id="3.30.450.40">
    <property type="match status" value="1"/>
</dbReference>
<organism evidence="1">
    <name type="scientific">marine sediment metagenome</name>
    <dbReference type="NCBI Taxonomy" id="412755"/>
    <lineage>
        <taxon>unclassified sequences</taxon>
        <taxon>metagenomes</taxon>
        <taxon>ecological metagenomes</taxon>
    </lineage>
</organism>
<dbReference type="SUPFAM" id="SSF55781">
    <property type="entry name" value="GAF domain-like"/>
    <property type="match status" value="1"/>
</dbReference>
<comment type="caution">
    <text evidence="1">The sequence shown here is derived from an EMBL/GenBank/DDBJ whole genome shotgun (WGS) entry which is preliminary data.</text>
</comment>
<sequence length="107" mass="12122">MEYDNPIRDARRIQTLRSYSVLDTESEAAFDEIVSLVASICDKPVALISLVDEERQWFKAELGFGRRETPLDQSICAKVMFADDVVIIKDTLLDPRSRDNPLCTGMP</sequence>
<reference evidence="1" key="1">
    <citation type="journal article" date="2015" name="Nature">
        <title>Complex archaea that bridge the gap between prokaryotes and eukaryotes.</title>
        <authorList>
            <person name="Spang A."/>
            <person name="Saw J.H."/>
            <person name="Jorgensen S.L."/>
            <person name="Zaremba-Niedzwiedzka K."/>
            <person name="Martijn J."/>
            <person name="Lind A.E."/>
            <person name="van Eijk R."/>
            <person name="Schleper C."/>
            <person name="Guy L."/>
            <person name="Ettema T.J."/>
        </authorList>
    </citation>
    <scope>NUCLEOTIDE SEQUENCE</scope>
</reference>
<protein>
    <recommendedName>
        <fullName evidence="2">GAF domain-containing protein</fullName>
    </recommendedName>
</protein>